<feature type="binding site" evidence="8">
    <location>
        <position position="281"/>
    </location>
    <ligand>
        <name>substrate</name>
    </ligand>
</feature>
<dbReference type="NCBIfam" id="TIGR00329">
    <property type="entry name" value="gcp_kae1"/>
    <property type="match status" value="1"/>
</dbReference>
<comment type="similarity">
    <text evidence="8">Belongs to the KAE1 / TsaD family.</text>
</comment>
<evidence type="ECO:0000313" key="10">
    <source>
        <dbReference type="EMBL" id="RXG27719.1"/>
    </source>
</evidence>
<evidence type="ECO:0000256" key="8">
    <source>
        <dbReference type="HAMAP-Rule" id="MF_01445"/>
    </source>
</evidence>
<dbReference type="GO" id="GO:0005506">
    <property type="term" value="F:iron ion binding"/>
    <property type="evidence" value="ECO:0007669"/>
    <property type="project" value="UniProtKB-UniRule"/>
</dbReference>
<dbReference type="InterPro" id="IPR000905">
    <property type="entry name" value="Gcp-like_dom"/>
</dbReference>
<dbReference type="EMBL" id="FQXT01000006">
    <property type="protein sequence ID" value="SHI23804.1"/>
    <property type="molecule type" value="Genomic_DNA"/>
</dbReference>
<evidence type="ECO:0000256" key="6">
    <source>
        <dbReference type="ARBA" id="ARBA00023315"/>
    </source>
</evidence>
<feature type="binding site" evidence="8">
    <location>
        <position position="309"/>
    </location>
    <ligand>
        <name>Fe cation</name>
        <dbReference type="ChEBI" id="CHEBI:24875"/>
    </ligand>
</feature>
<keyword evidence="5 8" id="KW-0408">Iron</keyword>
<dbReference type="EMBL" id="QOVN01000006">
    <property type="protein sequence ID" value="RXG27719.1"/>
    <property type="molecule type" value="Genomic_DNA"/>
</dbReference>
<comment type="subcellular location">
    <subcellularLocation>
        <location evidence="8">Cytoplasm</location>
    </subcellularLocation>
</comment>
<evidence type="ECO:0000256" key="1">
    <source>
        <dbReference type="ARBA" id="ARBA00022490"/>
    </source>
</evidence>
<dbReference type="InterPro" id="IPR022450">
    <property type="entry name" value="TsaD"/>
</dbReference>
<dbReference type="InterPro" id="IPR017860">
    <property type="entry name" value="Peptidase_M22_CS"/>
</dbReference>
<gene>
    <name evidence="8" type="primary">tsaD</name>
    <name evidence="10" type="ORF">DSM01_2837</name>
    <name evidence="11" type="ORF">SAMN04487999_3084</name>
</gene>
<dbReference type="InterPro" id="IPR017861">
    <property type="entry name" value="KAE1/TsaD"/>
</dbReference>
<keyword evidence="4 8" id="KW-0479">Metal-binding</keyword>
<dbReference type="PANTHER" id="PTHR11735">
    <property type="entry name" value="TRNA N6-ADENOSINE THREONYLCARBAMOYLTRANSFERASE"/>
    <property type="match status" value="1"/>
</dbReference>
<keyword evidence="1 8" id="KW-0963">Cytoplasm</keyword>
<feature type="binding site" evidence="8">
    <location>
        <position position="118"/>
    </location>
    <ligand>
        <name>Fe cation</name>
        <dbReference type="ChEBI" id="CHEBI:24875"/>
    </ligand>
</feature>
<evidence type="ECO:0000259" key="9">
    <source>
        <dbReference type="Pfam" id="PF00814"/>
    </source>
</evidence>
<accession>A0A1M5ZI54</accession>
<feature type="binding site" evidence="8">
    <location>
        <position position="186"/>
    </location>
    <ligand>
        <name>substrate</name>
    </ligand>
</feature>
<name>A0A1M5ZI54_9FLAO</name>
<dbReference type="AlphaFoldDB" id="A0A1M5ZI54"/>
<evidence type="ECO:0000313" key="11">
    <source>
        <dbReference type="EMBL" id="SHI23804.1"/>
    </source>
</evidence>
<reference evidence="10 13" key="3">
    <citation type="submission" date="2018-07" db="EMBL/GenBank/DDBJ databases">
        <title>Leeuwenhoekiella genomics.</title>
        <authorList>
            <person name="Tahon G."/>
            <person name="Willems A."/>
        </authorList>
    </citation>
    <scope>NUCLEOTIDE SEQUENCE [LARGE SCALE GENOMIC DNA]</scope>
    <source>
        <strain evidence="10 13">LMG 24856</strain>
    </source>
</reference>
<keyword evidence="3 8" id="KW-0819">tRNA processing</keyword>
<dbReference type="FunFam" id="3.30.420.40:FF:000012">
    <property type="entry name" value="tRNA N6-adenosine threonylcarbamoyltransferase"/>
    <property type="match status" value="1"/>
</dbReference>
<reference evidence="11" key="2">
    <citation type="submission" date="2016-11" db="EMBL/GenBank/DDBJ databases">
        <authorList>
            <person name="Jaros S."/>
            <person name="Januszkiewicz K."/>
            <person name="Wedrychowicz H."/>
        </authorList>
    </citation>
    <scope>NUCLEOTIDE SEQUENCE [LARGE SCALE GENOMIC DNA]</scope>
    <source>
        <strain evidence="11">DSM 19859</strain>
    </source>
</reference>
<dbReference type="CDD" id="cd24133">
    <property type="entry name" value="ASKHA_NBD_TsaD_bac"/>
    <property type="match status" value="1"/>
</dbReference>
<dbReference type="RefSeq" id="WP_072984557.1">
    <property type="nucleotide sequence ID" value="NZ_FQXT01000006.1"/>
</dbReference>
<dbReference type="InterPro" id="IPR043129">
    <property type="entry name" value="ATPase_NBD"/>
</dbReference>
<dbReference type="Proteomes" id="UP000184240">
    <property type="component" value="Unassembled WGS sequence"/>
</dbReference>
<dbReference type="PRINTS" id="PR00789">
    <property type="entry name" value="OSIALOPTASE"/>
</dbReference>
<feature type="binding site" evidence="8">
    <location>
        <position position="190"/>
    </location>
    <ligand>
        <name>substrate</name>
    </ligand>
</feature>
<dbReference type="FunFam" id="3.30.420.40:FF:000040">
    <property type="entry name" value="tRNA N6-adenosine threonylcarbamoyltransferase"/>
    <property type="match status" value="1"/>
</dbReference>
<feature type="domain" description="Gcp-like" evidence="9">
    <location>
        <begin position="28"/>
        <end position="315"/>
    </location>
</feature>
<comment type="cofactor">
    <cofactor evidence="8">
        <name>Fe(2+)</name>
        <dbReference type="ChEBI" id="CHEBI:29033"/>
    </cofactor>
    <text evidence="8">Binds 1 Fe(2+) ion per subunit.</text>
</comment>
<dbReference type="Pfam" id="PF00814">
    <property type="entry name" value="TsaD"/>
    <property type="match status" value="1"/>
</dbReference>
<sequence length="345" mass="37580">MSKNNTYILAIESSCDDTAAAVLHNDKTLANVVAGQAVHEQYGGVVPELASRAHQQNIVPVVHEALRKANVKKEDLNAIAFTSGPGLMGSLLVGTSFAKSLAMGLDIPLIDVNHMQAHILAHFIEEEGYDKPEFPFLAMTISGGHTQIVRVDSYFDMTVIGQTLDDAVGEAFDKSAKILGLPYPGGPLIDKYAQLGNPKAYKFTKPKVGDLDFSFSGLKTAVLYFYQKEVAADPDFVEKNRNDICASIQHTIINILMDKIKKAVKQTGIKQVAIGGGVSANSGIRKALKDAEQKYGWKTFVPKFEYTTDNAAMIGIVGYLKYLEENLAETGYTDTKVMAQSRLKI</sequence>
<protein>
    <recommendedName>
        <fullName evidence="8">tRNA N6-adenosine threonylcarbamoyltransferase</fullName>
        <ecNumber evidence="8">2.3.1.234</ecNumber>
    </recommendedName>
    <alternativeName>
        <fullName evidence="8">N6-L-threonylcarbamoyladenine synthase</fullName>
        <shortName evidence="8">t(6)A synthase</shortName>
    </alternativeName>
    <alternativeName>
        <fullName evidence="8">t(6)A37 threonylcarbamoyladenosine biosynthesis protein TsaD</fullName>
    </alternativeName>
    <alternativeName>
        <fullName evidence="8">tRNA threonylcarbamoyladenosine biosynthesis protein TsaD</fullName>
    </alternativeName>
</protein>
<evidence type="ECO:0000256" key="2">
    <source>
        <dbReference type="ARBA" id="ARBA00022679"/>
    </source>
</evidence>
<dbReference type="HAMAP" id="MF_01445">
    <property type="entry name" value="TsaD"/>
    <property type="match status" value="1"/>
</dbReference>
<comment type="catalytic activity">
    <reaction evidence="7 8">
        <text>L-threonylcarbamoyladenylate + adenosine(37) in tRNA = N(6)-L-threonylcarbamoyladenosine(37) in tRNA + AMP + H(+)</text>
        <dbReference type="Rhea" id="RHEA:37059"/>
        <dbReference type="Rhea" id="RHEA-COMP:10162"/>
        <dbReference type="Rhea" id="RHEA-COMP:10163"/>
        <dbReference type="ChEBI" id="CHEBI:15378"/>
        <dbReference type="ChEBI" id="CHEBI:73682"/>
        <dbReference type="ChEBI" id="CHEBI:74411"/>
        <dbReference type="ChEBI" id="CHEBI:74418"/>
        <dbReference type="ChEBI" id="CHEBI:456215"/>
        <dbReference type="EC" id="2.3.1.234"/>
    </reaction>
</comment>
<evidence type="ECO:0000313" key="13">
    <source>
        <dbReference type="Proteomes" id="UP000290037"/>
    </source>
</evidence>
<dbReference type="PANTHER" id="PTHR11735:SF6">
    <property type="entry name" value="TRNA N6-ADENOSINE THREONYLCARBAMOYLTRANSFERASE, MITOCHONDRIAL"/>
    <property type="match status" value="1"/>
</dbReference>
<keyword evidence="6 8" id="KW-0012">Acyltransferase</keyword>
<feature type="binding site" evidence="8">
    <location>
        <position position="173"/>
    </location>
    <ligand>
        <name>substrate</name>
    </ligand>
</feature>
<proteinExistence type="inferred from homology"/>
<evidence type="ECO:0000313" key="12">
    <source>
        <dbReference type="Proteomes" id="UP000184240"/>
    </source>
</evidence>
<feature type="binding site" evidence="8">
    <location>
        <position position="114"/>
    </location>
    <ligand>
        <name>Fe cation</name>
        <dbReference type="ChEBI" id="CHEBI:24875"/>
    </ligand>
</feature>
<dbReference type="NCBIfam" id="TIGR03723">
    <property type="entry name" value="T6A_TsaD_YgjD"/>
    <property type="match status" value="1"/>
</dbReference>
<evidence type="ECO:0000256" key="5">
    <source>
        <dbReference type="ARBA" id="ARBA00023004"/>
    </source>
</evidence>
<keyword evidence="13" id="KW-1185">Reference proteome</keyword>
<feature type="binding site" evidence="8">
    <location>
        <begin position="140"/>
        <end position="144"/>
    </location>
    <ligand>
        <name>substrate</name>
    </ligand>
</feature>
<evidence type="ECO:0000256" key="4">
    <source>
        <dbReference type="ARBA" id="ARBA00022723"/>
    </source>
</evidence>
<evidence type="ECO:0000256" key="7">
    <source>
        <dbReference type="ARBA" id="ARBA00048117"/>
    </source>
</evidence>
<dbReference type="Gene3D" id="3.30.420.40">
    <property type="match status" value="2"/>
</dbReference>
<keyword evidence="2 8" id="KW-0808">Transferase</keyword>
<reference evidence="12" key="1">
    <citation type="submission" date="2016-11" db="EMBL/GenBank/DDBJ databases">
        <authorList>
            <person name="Varghese N."/>
            <person name="Submissions S."/>
        </authorList>
    </citation>
    <scope>NUCLEOTIDE SEQUENCE [LARGE SCALE GENOMIC DNA]</scope>
    <source>
        <strain evidence="12">DSM 19859</strain>
    </source>
</reference>
<dbReference type="GO" id="GO:0002949">
    <property type="term" value="P:tRNA threonylcarbamoyladenosine modification"/>
    <property type="evidence" value="ECO:0007669"/>
    <property type="project" value="UniProtKB-UniRule"/>
</dbReference>
<dbReference type="GO" id="GO:0005737">
    <property type="term" value="C:cytoplasm"/>
    <property type="evidence" value="ECO:0007669"/>
    <property type="project" value="UniProtKB-SubCell"/>
</dbReference>
<dbReference type="OrthoDB" id="9806197at2"/>
<dbReference type="SUPFAM" id="SSF53067">
    <property type="entry name" value="Actin-like ATPase domain"/>
    <property type="match status" value="2"/>
</dbReference>
<evidence type="ECO:0000256" key="3">
    <source>
        <dbReference type="ARBA" id="ARBA00022694"/>
    </source>
</evidence>
<dbReference type="Proteomes" id="UP000290037">
    <property type="component" value="Unassembled WGS sequence"/>
</dbReference>
<dbReference type="STRING" id="573501.SAMN04487999_3084"/>
<comment type="function">
    <text evidence="8">Required for the formation of a threonylcarbamoyl group on adenosine at position 37 (t(6)A37) in tRNAs that read codons beginning with adenine. Is involved in the transfer of the threonylcarbamoyl moiety of threonylcarbamoyl-AMP (TC-AMP) to the N6 group of A37, together with TsaE and TsaB. TsaD likely plays a direct catalytic role in this reaction.</text>
</comment>
<dbReference type="EC" id="2.3.1.234" evidence="8"/>
<organism evidence="11 12">
    <name type="scientific">Leeuwenhoekiella palythoae</name>
    <dbReference type="NCBI Taxonomy" id="573501"/>
    <lineage>
        <taxon>Bacteria</taxon>
        <taxon>Pseudomonadati</taxon>
        <taxon>Bacteroidota</taxon>
        <taxon>Flavobacteriia</taxon>
        <taxon>Flavobacteriales</taxon>
        <taxon>Flavobacteriaceae</taxon>
        <taxon>Leeuwenhoekiella</taxon>
    </lineage>
</organism>
<dbReference type="PROSITE" id="PS01016">
    <property type="entry name" value="GLYCOPROTEASE"/>
    <property type="match status" value="1"/>
</dbReference>
<dbReference type="GO" id="GO:0061711">
    <property type="term" value="F:tRNA N(6)-L-threonylcarbamoyladenine synthase activity"/>
    <property type="evidence" value="ECO:0007669"/>
    <property type="project" value="UniProtKB-EC"/>
</dbReference>